<evidence type="ECO:0000313" key="2">
    <source>
        <dbReference type="EMBL" id="KAF5242207.1"/>
    </source>
</evidence>
<feature type="domain" description="DUF6546" evidence="1">
    <location>
        <begin position="260"/>
        <end position="448"/>
    </location>
</feature>
<comment type="caution">
    <text evidence="2">The sequence shown here is derived from an EMBL/GenBank/DDBJ whole genome shotgun (WGS) entry which is preliminary data.</text>
</comment>
<dbReference type="InterPro" id="IPR046676">
    <property type="entry name" value="DUF6546"/>
</dbReference>
<proteinExistence type="predicted"/>
<dbReference type="AlphaFoldDB" id="A0A8H4Z9T7"/>
<sequence length="451" mass="52242">MSSPTTAVVRTTAPCTRVPPEIELCIVQALIETHKRSKKPGFRLSTFASVSKTWQALIEKETYHHIKIAPHELDSFKQHVGSYRKLLVKHIILEISYDFFLNPDKDPVLFSKAVHALWRILSRWKTHRVTVELGIVSWLARRYIEARRNPFNPSSILDQHFWSDFDLWNRVSEGFSGREPASFDRTSLPQQGATTLPKVEAIAELVMRRECNPNISPITLYEIISSAPCIESIHLERWCYGNLVQDGNWDRAFQQTGLLVPDSTKRLTYFEEFHTTYHRHAGEMVMPRPNATLLKSMSQTANRLEHISVSFAFDAQTFFDRLIQTGFKALKTLALTSSFSNTSESLLINAAEAVKEMHTLKILEIWNFEAGHVQADVFRYERLDRYQGRITWQSTKHRKISSNVEGSWKDLLRRDENGFDIKRNSFPMDIRSLQDLLPNLKLREQILRNLT</sequence>
<dbReference type="Pfam" id="PF20183">
    <property type="entry name" value="DUF6546"/>
    <property type="match status" value="1"/>
</dbReference>
<gene>
    <name evidence="2" type="ORF">FANTH_8839</name>
</gene>
<organism evidence="2 3">
    <name type="scientific">Fusarium anthophilum</name>
    <dbReference type="NCBI Taxonomy" id="48485"/>
    <lineage>
        <taxon>Eukaryota</taxon>
        <taxon>Fungi</taxon>
        <taxon>Dikarya</taxon>
        <taxon>Ascomycota</taxon>
        <taxon>Pezizomycotina</taxon>
        <taxon>Sordariomycetes</taxon>
        <taxon>Hypocreomycetidae</taxon>
        <taxon>Hypocreales</taxon>
        <taxon>Nectriaceae</taxon>
        <taxon>Fusarium</taxon>
        <taxon>Fusarium fujikuroi species complex</taxon>
    </lineage>
</organism>
<accession>A0A8H4Z9T7</accession>
<evidence type="ECO:0000259" key="1">
    <source>
        <dbReference type="Pfam" id="PF20183"/>
    </source>
</evidence>
<name>A0A8H4Z9T7_9HYPO</name>
<keyword evidence="3" id="KW-1185">Reference proteome</keyword>
<reference evidence="2 3" key="1">
    <citation type="journal article" date="2020" name="BMC Genomics">
        <title>Correction to: Identification and distribution of gene clusters required for synthesis of sphingolipid metabolism inhibitors in diverse species of the filamentous fungus Fusarium.</title>
        <authorList>
            <person name="Kim H.S."/>
            <person name="Lohmar J.M."/>
            <person name="Busman M."/>
            <person name="Brown D.W."/>
            <person name="Naumann T.A."/>
            <person name="Divon H.H."/>
            <person name="Lysoe E."/>
            <person name="Uhlig S."/>
            <person name="Proctor R.H."/>
        </authorList>
    </citation>
    <scope>NUCLEOTIDE SEQUENCE [LARGE SCALE GENOMIC DNA]</scope>
    <source>
        <strain evidence="2 3">NRRL 25214</strain>
    </source>
</reference>
<dbReference type="EMBL" id="JABEVY010000214">
    <property type="protein sequence ID" value="KAF5242207.1"/>
    <property type="molecule type" value="Genomic_DNA"/>
</dbReference>
<protein>
    <recommendedName>
        <fullName evidence="1">DUF6546 domain-containing protein</fullName>
    </recommendedName>
</protein>
<evidence type="ECO:0000313" key="3">
    <source>
        <dbReference type="Proteomes" id="UP000573603"/>
    </source>
</evidence>
<dbReference type="Proteomes" id="UP000573603">
    <property type="component" value="Unassembled WGS sequence"/>
</dbReference>